<keyword evidence="4" id="KW-0808">Transferase</keyword>
<organism evidence="4 5">
    <name type="scientific">Streptomyces prasinopilosus</name>
    <dbReference type="NCBI Taxonomy" id="67344"/>
    <lineage>
        <taxon>Bacteria</taxon>
        <taxon>Bacillati</taxon>
        <taxon>Actinomycetota</taxon>
        <taxon>Actinomycetes</taxon>
        <taxon>Kitasatosporales</taxon>
        <taxon>Streptomycetaceae</taxon>
        <taxon>Streptomyces</taxon>
    </lineage>
</organism>
<dbReference type="GO" id="GO:0004674">
    <property type="term" value="F:protein serine/threonine kinase activity"/>
    <property type="evidence" value="ECO:0007669"/>
    <property type="project" value="UniProtKB-KW"/>
</dbReference>
<dbReference type="EMBL" id="FMZK01000005">
    <property type="protein sequence ID" value="SDD18680.1"/>
    <property type="molecule type" value="Genomic_DNA"/>
</dbReference>
<dbReference type="RefSeq" id="WP_055571577.1">
    <property type="nucleotide sequence ID" value="NZ_FMZK01000005.1"/>
</dbReference>
<evidence type="ECO:0000256" key="2">
    <source>
        <dbReference type="SAM" id="MobiDB-lite"/>
    </source>
</evidence>
<feature type="domain" description="Histidine kinase/HSP90-like ATPase" evidence="3">
    <location>
        <begin position="41"/>
        <end position="155"/>
    </location>
</feature>
<dbReference type="PANTHER" id="PTHR35526:SF3">
    <property type="entry name" value="ANTI-SIGMA-F FACTOR RSBW"/>
    <property type="match status" value="1"/>
</dbReference>
<gene>
    <name evidence="4" type="ORF">SAMN05216505_105411</name>
</gene>
<keyword evidence="4" id="KW-0418">Kinase</keyword>
<feature type="region of interest" description="Disordered" evidence="2">
    <location>
        <begin position="1"/>
        <end position="31"/>
    </location>
</feature>
<dbReference type="Proteomes" id="UP000182100">
    <property type="component" value="Unassembled WGS sequence"/>
</dbReference>
<evidence type="ECO:0000256" key="1">
    <source>
        <dbReference type="ARBA" id="ARBA00022527"/>
    </source>
</evidence>
<dbReference type="AlphaFoldDB" id="A0A1G6SP49"/>
<evidence type="ECO:0000313" key="5">
    <source>
        <dbReference type="Proteomes" id="UP000182100"/>
    </source>
</evidence>
<name>A0A1G6SP49_9ACTN</name>
<dbReference type="InterPro" id="IPR003594">
    <property type="entry name" value="HATPase_dom"/>
</dbReference>
<dbReference type="STRING" id="67344.SAMN05216505_105411"/>
<dbReference type="SUPFAM" id="SSF55874">
    <property type="entry name" value="ATPase domain of HSP90 chaperone/DNA topoisomerase II/histidine kinase"/>
    <property type="match status" value="1"/>
</dbReference>
<evidence type="ECO:0000313" key="4">
    <source>
        <dbReference type="EMBL" id="SDD18680.1"/>
    </source>
</evidence>
<dbReference type="InterPro" id="IPR050267">
    <property type="entry name" value="Anti-sigma-factor_SerPK"/>
</dbReference>
<dbReference type="Gene3D" id="3.30.565.10">
    <property type="entry name" value="Histidine kinase-like ATPase, C-terminal domain"/>
    <property type="match status" value="1"/>
</dbReference>
<dbReference type="Pfam" id="PF13581">
    <property type="entry name" value="HATPase_c_2"/>
    <property type="match status" value="1"/>
</dbReference>
<evidence type="ECO:0000259" key="3">
    <source>
        <dbReference type="Pfam" id="PF13581"/>
    </source>
</evidence>
<keyword evidence="5" id="KW-1185">Reference proteome</keyword>
<sequence length="162" mass="16973">MRQDHLSSPGTEPPAVAPPGAEGPRTDPPGTVRAALRRPCRPAQVREAVQRAVCERCRATHTPCDTDALADALLVASELTTNAILHGGGVTEVRVDVTGPGVRVSVSDRSTRLPVARPAAGPRERLTPGGHGWPLVCLLSRDIRVRDLPAGGKCISALVPLP</sequence>
<accession>A0A1G6SP49</accession>
<dbReference type="PANTHER" id="PTHR35526">
    <property type="entry name" value="ANTI-SIGMA-F FACTOR RSBW-RELATED"/>
    <property type="match status" value="1"/>
</dbReference>
<proteinExistence type="predicted"/>
<dbReference type="InterPro" id="IPR036890">
    <property type="entry name" value="HATPase_C_sf"/>
</dbReference>
<dbReference type="CDD" id="cd16936">
    <property type="entry name" value="HATPase_RsbW-like"/>
    <property type="match status" value="1"/>
</dbReference>
<protein>
    <submittedName>
        <fullName evidence="4">Anti-sigma regulatory factor (Ser/Thr protein kinase)</fullName>
    </submittedName>
</protein>
<keyword evidence="1" id="KW-0723">Serine/threonine-protein kinase</keyword>
<reference evidence="5" key="1">
    <citation type="submission" date="2016-10" db="EMBL/GenBank/DDBJ databases">
        <authorList>
            <person name="Varghese N."/>
            <person name="Submissions S."/>
        </authorList>
    </citation>
    <scope>NUCLEOTIDE SEQUENCE [LARGE SCALE GENOMIC DNA]</scope>
    <source>
        <strain evidence="5">CGMCC 4.3504</strain>
    </source>
</reference>